<evidence type="ECO:0000256" key="5">
    <source>
        <dbReference type="ARBA" id="ARBA00023136"/>
    </source>
</evidence>
<dbReference type="STRING" id="667725.A0A0L0G0U0"/>
<dbReference type="eggNOG" id="KOG3195">
    <property type="taxonomic scope" value="Eukaryota"/>
</dbReference>
<protein>
    <recommendedName>
        <fullName evidence="6">Golgi apparatus membrane protein TVP23 homolog</fullName>
    </recommendedName>
</protein>
<dbReference type="PANTHER" id="PTHR13019:SF25">
    <property type="entry name" value="GOLGI APPARATUS MEMBRANE PROTEIN TVP23 HOMOLOG"/>
    <property type="match status" value="1"/>
</dbReference>
<feature type="transmembrane region" description="Helical" evidence="6">
    <location>
        <begin position="48"/>
        <end position="78"/>
    </location>
</feature>
<dbReference type="GO" id="GO:0000139">
    <property type="term" value="C:Golgi membrane"/>
    <property type="evidence" value="ECO:0007669"/>
    <property type="project" value="TreeGrafter"/>
</dbReference>
<dbReference type="RefSeq" id="XP_014156366.1">
    <property type="nucleotide sequence ID" value="XM_014300891.1"/>
</dbReference>
<dbReference type="GO" id="GO:0016192">
    <property type="term" value="P:vesicle-mediated transport"/>
    <property type="evidence" value="ECO:0007669"/>
    <property type="project" value="TreeGrafter"/>
</dbReference>
<organism evidence="7 8">
    <name type="scientific">Sphaeroforma arctica JP610</name>
    <dbReference type="NCBI Taxonomy" id="667725"/>
    <lineage>
        <taxon>Eukaryota</taxon>
        <taxon>Ichthyosporea</taxon>
        <taxon>Ichthyophonida</taxon>
        <taxon>Sphaeroforma</taxon>
    </lineage>
</organism>
<dbReference type="EMBL" id="KQ241925">
    <property type="protein sequence ID" value="KNC82464.1"/>
    <property type="molecule type" value="Genomic_DNA"/>
</dbReference>
<reference evidence="7 8" key="1">
    <citation type="submission" date="2011-02" db="EMBL/GenBank/DDBJ databases">
        <title>The Genome Sequence of Sphaeroforma arctica JP610.</title>
        <authorList>
            <consortium name="The Broad Institute Genome Sequencing Platform"/>
            <person name="Russ C."/>
            <person name="Cuomo C."/>
            <person name="Young S.K."/>
            <person name="Zeng Q."/>
            <person name="Gargeya S."/>
            <person name="Alvarado L."/>
            <person name="Berlin A."/>
            <person name="Chapman S.B."/>
            <person name="Chen Z."/>
            <person name="Freedman E."/>
            <person name="Gellesch M."/>
            <person name="Goldberg J."/>
            <person name="Griggs A."/>
            <person name="Gujja S."/>
            <person name="Heilman E."/>
            <person name="Heiman D."/>
            <person name="Howarth C."/>
            <person name="Mehta T."/>
            <person name="Neiman D."/>
            <person name="Pearson M."/>
            <person name="Roberts A."/>
            <person name="Saif S."/>
            <person name="Shea T."/>
            <person name="Shenoy N."/>
            <person name="Sisk P."/>
            <person name="Stolte C."/>
            <person name="Sykes S."/>
            <person name="White J."/>
            <person name="Yandava C."/>
            <person name="Burger G."/>
            <person name="Gray M.W."/>
            <person name="Holland P.W.H."/>
            <person name="King N."/>
            <person name="Lang F.B.F."/>
            <person name="Roger A.J."/>
            <person name="Ruiz-Trillo I."/>
            <person name="Haas B."/>
            <person name="Nusbaum C."/>
            <person name="Birren B."/>
        </authorList>
    </citation>
    <scope>NUCLEOTIDE SEQUENCE [LARGE SCALE GENOMIC DNA]</scope>
    <source>
        <strain evidence="7 8">JP610</strain>
    </source>
</reference>
<keyword evidence="4 6" id="KW-1133">Transmembrane helix</keyword>
<dbReference type="Pfam" id="PF05832">
    <property type="entry name" value="DUF846"/>
    <property type="match status" value="1"/>
</dbReference>
<proteinExistence type="inferred from homology"/>
<accession>A0A0L0G0U0</accession>
<keyword evidence="8" id="KW-1185">Reference proteome</keyword>
<evidence type="ECO:0000256" key="2">
    <source>
        <dbReference type="ARBA" id="ARBA00005467"/>
    </source>
</evidence>
<keyword evidence="5 6" id="KW-0472">Membrane</keyword>
<dbReference type="GeneID" id="25905760"/>
<dbReference type="InterPro" id="IPR008564">
    <property type="entry name" value="TVP23-like"/>
</dbReference>
<sequence length="228" mass="25350">MYPTDRQNLLAEEGRSSNLGGVGVEQSQQQGRHPVVGMFHMGFRSAAIVSYILCSWFSSSFVLNFVLIVLCLACDFWYVKNISGRLLVGLRWWNVVSEDGTSNWVYESRKDTSTIVPAESSLFWWSLYVYTGLWGFLLFTALIGLHFQYMVIVIVALFLNLANVYGYTKAQRNARNNATNGDQQGDGSYFQNMAGQMMARSLWNQATTAVSNVGGGGNANVSNGPTFN</sequence>
<name>A0A0L0G0U0_9EUKA</name>
<comment type="similarity">
    <text evidence="2 6">Belongs to the TVP23 family.</text>
</comment>
<comment type="subcellular location">
    <subcellularLocation>
        <location evidence="1 6">Membrane</location>
        <topology evidence="1 6">Multi-pass membrane protein</topology>
    </subcellularLocation>
</comment>
<evidence type="ECO:0000256" key="3">
    <source>
        <dbReference type="ARBA" id="ARBA00022692"/>
    </source>
</evidence>
<dbReference type="OrthoDB" id="2151161at2759"/>
<gene>
    <name evidence="7" type="ORF">SARC_05256</name>
</gene>
<feature type="transmembrane region" description="Helical" evidence="6">
    <location>
        <begin position="149"/>
        <end position="167"/>
    </location>
</feature>
<evidence type="ECO:0000256" key="6">
    <source>
        <dbReference type="RuleBase" id="RU361206"/>
    </source>
</evidence>
<evidence type="ECO:0000313" key="8">
    <source>
        <dbReference type="Proteomes" id="UP000054560"/>
    </source>
</evidence>
<evidence type="ECO:0000313" key="7">
    <source>
        <dbReference type="EMBL" id="KNC82464.1"/>
    </source>
</evidence>
<evidence type="ECO:0000256" key="4">
    <source>
        <dbReference type="ARBA" id="ARBA00022989"/>
    </source>
</evidence>
<dbReference type="AlphaFoldDB" id="A0A0L0G0U0"/>
<evidence type="ECO:0000256" key="1">
    <source>
        <dbReference type="ARBA" id="ARBA00004141"/>
    </source>
</evidence>
<feature type="transmembrane region" description="Helical" evidence="6">
    <location>
        <begin position="122"/>
        <end position="143"/>
    </location>
</feature>
<keyword evidence="3 6" id="KW-0812">Transmembrane</keyword>
<dbReference type="GO" id="GO:0009306">
    <property type="term" value="P:protein secretion"/>
    <property type="evidence" value="ECO:0007669"/>
    <property type="project" value="TreeGrafter"/>
</dbReference>
<dbReference type="PANTHER" id="PTHR13019">
    <property type="entry name" value="GOLGI APPARATUS MEMBRANE PROTEIN TVP23"/>
    <property type="match status" value="1"/>
</dbReference>
<dbReference type="Proteomes" id="UP000054560">
    <property type="component" value="Unassembled WGS sequence"/>
</dbReference>